<accession>A0A367G3A8</accession>
<dbReference type="Gene3D" id="1.20.1740.10">
    <property type="entry name" value="Amino acid/polyamine transporter I"/>
    <property type="match status" value="1"/>
</dbReference>
<name>A0A367G3A8_9FIRM</name>
<dbReference type="GO" id="GO:0022857">
    <property type="term" value="F:transmembrane transporter activity"/>
    <property type="evidence" value="ECO:0007669"/>
    <property type="project" value="InterPro"/>
</dbReference>
<evidence type="ECO:0000256" key="1">
    <source>
        <dbReference type="ARBA" id="ARBA00004651"/>
    </source>
</evidence>
<dbReference type="Proteomes" id="UP000253208">
    <property type="component" value="Unassembled WGS sequence"/>
</dbReference>
<feature type="transmembrane region" description="Helical" evidence="6">
    <location>
        <begin position="91"/>
        <end position="116"/>
    </location>
</feature>
<dbReference type="PIRSF" id="PIRSF006060">
    <property type="entry name" value="AA_transporter"/>
    <property type="match status" value="1"/>
</dbReference>
<feature type="transmembrane region" description="Helical" evidence="6">
    <location>
        <begin position="389"/>
        <end position="407"/>
    </location>
</feature>
<sequence length="448" mass="48820">MSSTVKEIKEKTGYLKRSDLYTIGVGQAIGSGVLTLIGPAILLTGQSAWLAYVAACIWGFMMIAPIPWITSTLKLGGGFYSLVGDMAGKRVAGMYAVGFLPQTINLATYGVAIGMYANSLWPQINAKWFGIAALSVFFAINLCGVDVMAKVQKILVTLLFVALGLFIVLGCLQLKNPVFEFTAPDFFSNGPSGFFSAIMLYVYSTNGYSCIMNYGKQAKEAHKDIPKALLYCIPTLMVIYGGVAIVASGVLPLDQVAGQPLTLVAKNILNPALFTVFMIGGPVLALSSSINSTISNNCIPVAQSCKDGWLPKSWAAQNRRGAYWKLMTFTYLMGILPVLLDFSISDVVNNIMLLASAVAFLQIYAYFQLPKKHAEAWEKSPMHISNGKYYFLCCLSLFAYICIFINSCRSLKLPVVIISLIAIVVCMAYGWFRSVSPDVKMETSVWED</sequence>
<evidence type="ECO:0000256" key="2">
    <source>
        <dbReference type="ARBA" id="ARBA00022475"/>
    </source>
</evidence>
<keyword evidence="5 6" id="KW-0472">Membrane</keyword>
<protein>
    <submittedName>
        <fullName evidence="7">Gamma-aminobutyrate permease</fullName>
    </submittedName>
</protein>
<dbReference type="Pfam" id="PF13520">
    <property type="entry name" value="AA_permease_2"/>
    <property type="match status" value="1"/>
</dbReference>
<keyword evidence="4 6" id="KW-1133">Transmembrane helix</keyword>
<dbReference type="InterPro" id="IPR050367">
    <property type="entry name" value="APC_superfamily"/>
</dbReference>
<reference evidence="7 8" key="1">
    <citation type="submission" date="2018-02" db="EMBL/GenBank/DDBJ databases">
        <title>Complete genome sequencing of Faecalibacterium prausnitzii strains isolated from the human gut.</title>
        <authorList>
            <person name="Fitzgerald B.C."/>
            <person name="Shkoporov A.N."/>
            <person name="Ross P.R."/>
            <person name="Hill C."/>
        </authorList>
    </citation>
    <scope>NUCLEOTIDE SEQUENCE [LARGE SCALE GENOMIC DNA]</scope>
    <source>
        <strain evidence="7 8">APC942/31-1</strain>
    </source>
</reference>
<dbReference type="PANTHER" id="PTHR42770:SF11">
    <property type="entry name" value="INNER MEMBRANE TRANSPORT PROTEIN YBAT"/>
    <property type="match status" value="1"/>
</dbReference>
<dbReference type="InterPro" id="IPR002293">
    <property type="entry name" value="AA/rel_permease1"/>
</dbReference>
<organism evidence="7 8">
    <name type="scientific">Blautia obeum</name>
    <dbReference type="NCBI Taxonomy" id="40520"/>
    <lineage>
        <taxon>Bacteria</taxon>
        <taxon>Bacillati</taxon>
        <taxon>Bacillota</taxon>
        <taxon>Clostridia</taxon>
        <taxon>Lachnospirales</taxon>
        <taxon>Lachnospiraceae</taxon>
        <taxon>Blautia</taxon>
    </lineage>
</organism>
<keyword evidence="3 6" id="KW-0812">Transmembrane</keyword>
<feature type="transmembrane region" description="Helical" evidence="6">
    <location>
        <begin position="413"/>
        <end position="432"/>
    </location>
</feature>
<evidence type="ECO:0000256" key="5">
    <source>
        <dbReference type="ARBA" id="ARBA00023136"/>
    </source>
</evidence>
<dbReference type="PANTHER" id="PTHR42770">
    <property type="entry name" value="AMINO ACID TRANSPORTER-RELATED"/>
    <property type="match status" value="1"/>
</dbReference>
<feature type="transmembrane region" description="Helical" evidence="6">
    <location>
        <begin position="49"/>
        <end position="70"/>
    </location>
</feature>
<evidence type="ECO:0000256" key="6">
    <source>
        <dbReference type="SAM" id="Phobius"/>
    </source>
</evidence>
<feature type="transmembrane region" description="Helical" evidence="6">
    <location>
        <begin position="20"/>
        <end position="43"/>
    </location>
</feature>
<evidence type="ECO:0000313" key="8">
    <source>
        <dbReference type="Proteomes" id="UP000253208"/>
    </source>
</evidence>
<evidence type="ECO:0000313" key="7">
    <source>
        <dbReference type="EMBL" id="RCH44586.1"/>
    </source>
</evidence>
<proteinExistence type="predicted"/>
<feature type="transmembrane region" description="Helical" evidence="6">
    <location>
        <begin position="194"/>
        <end position="216"/>
    </location>
</feature>
<gene>
    <name evidence="7" type="ORF">C4886_06110</name>
</gene>
<dbReference type="RefSeq" id="WP_114001961.1">
    <property type="nucleotide sequence ID" value="NZ_PSQG01000007.1"/>
</dbReference>
<feature type="transmembrane region" description="Helical" evidence="6">
    <location>
        <begin position="322"/>
        <end position="339"/>
    </location>
</feature>
<evidence type="ECO:0000256" key="3">
    <source>
        <dbReference type="ARBA" id="ARBA00022692"/>
    </source>
</evidence>
<feature type="transmembrane region" description="Helical" evidence="6">
    <location>
        <begin position="228"/>
        <end position="248"/>
    </location>
</feature>
<feature type="transmembrane region" description="Helical" evidence="6">
    <location>
        <begin position="154"/>
        <end position="174"/>
    </location>
</feature>
<feature type="transmembrane region" description="Helical" evidence="6">
    <location>
        <begin position="128"/>
        <end position="147"/>
    </location>
</feature>
<comment type="subcellular location">
    <subcellularLocation>
        <location evidence="1">Cell membrane</location>
        <topology evidence="1">Multi-pass membrane protein</topology>
    </subcellularLocation>
</comment>
<dbReference type="EMBL" id="PSQG01000007">
    <property type="protein sequence ID" value="RCH44586.1"/>
    <property type="molecule type" value="Genomic_DNA"/>
</dbReference>
<keyword evidence="2" id="KW-1003">Cell membrane</keyword>
<feature type="transmembrane region" description="Helical" evidence="6">
    <location>
        <begin position="351"/>
        <end position="369"/>
    </location>
</feature>
<comment type="caution">
    <text evidence="7">The sequence shown here is derived from an EMBL/GenBank/DDBJ whole genome shotgun (WGS) entry which is preliminary data.</text>
</comment>
<evidence type="ECO:0000256" key="4">
    <source>
        <dbReference type="ARBA" id="ARBA00022989"/>
    </source>
</evidence>
<dbReference type="GO" id="GO:0005886">
    <property type="term" value="C:plasma membrane"/>
    <property type="evidence" value="ECO:0007669"/>
    <property type="project" value="UniProtKB-SubCell"/>
</dbReference>
<dbReference type="AlphaFoldDB" id="A0A367G3A8"/>